<evidence type="ECO:0000256" key="1">
    <source>
        <dbReference type="ARBA" id="ARBA00006525"/>
    </source>
</evidence>
<dbReference type="Gene3D" id="3.40.50.450">
    <property type="match status" value="1"/>
</dbReference>
<reference evidence="3 4" key="1">
    <citation type="submission" date="2022-05" db="EMBL/GenBank/DDBJ databases">
        <title>Sporolactobacillus sp nov CPB3-1, isolated from tree bark (Mangifera indica L.).</title>
        <authorList>
            <person name="Phuengjayaem S."/>
            <person name="Tanasupawat S."/>
        </authorList>
    </citation>
    <scope>NUCLEOTIDE SEQUENCE [LARGE SCALE GENOMIC DNA]</scope>
    <source>
        <strain evidence="3 4">CPB3-1</strain>
    </source>
</reference>
<dbReference type="SUPFAM" id="SSF102405">
    <property type="entry name" value="MCP/YpsA-like"/>
    <property type="match status" value="1"/>
</dbReference>
<name>A0ABT0M7Q5_9BACL</name>
<feature type="domain" description="Smf/DprA SLOG" evidence="2">
    <location>
        <begin position="80"/>
        <end position="287"/>
    </location>
</feature>
<dbReference type="EMBL" id="JAMAST010000002">
    <property type="protein sequence ID" value="MCL1630879.1"/>
    <property type="molecule type" value="Genomic_DNA"/>
</dbReference>
<proteinExistence type="inferred from homology"/>
<evidence type="ECO:0000259" key="2">
    <source>
        <dbReference type="Pfam" id="PF02481"/>
    </source>
</evidence>
<dbReference type="InterPro" id="IPR057666">
    <property type="entry name" value="DrpA_SLOG"/>
</dbReference>
<sequence length="290" mass="32692">MDTLTHQLAFLNHCRGIGRRTVWQMIQANPRLCDLHKCTRAELRSIFHLSEAQIQLFMEDRSHIDLIRLLEAYQAEEISIIPFHHPNYPSLLKNIYDPPYLLYTKGNIALLNDKKILSVVGTRYPSVEAGKVLRGLIGPLISDGWTIISGMATGIDGMAHRLALHGRTIAVLGSGLWHPYPSQNRRLFQQLCEEQLVISEYPPSAPPERWRFPERNRIISGMALGTLVVEARERSGSLITADQALEQGREVFAVPGSILNVMSAGTNRLIQQGAKLVCDWQDIVQELNWA</sequence>
<dbReference type="RefSeq" id="WP_249097164.1">
    <property type="nucleotide sequence ID" value="NZ_JAMAST010000002.1"/>
</dbReference>
<dbReference type="Pfam" id="PF02481">
    <property type="entry name" value="DNA_processg_A"/>
    <property type="match status" value="1"/>
</dbReference>
<gene>
    <name evidence="3" type="primary">dprA</name>
    <name evidence="3" type="ORF">M3N64_02840</name>
</gene>
<dbReference type="NCBIfam" id="TIGR00732">
    <property type="entry name" value="dprA"/>
    <property type="match status" value="1"/>
</dbReference>
<dbReference type="InterPro" id="IPR003488">
    <property type="entry name" value="DprA"/>
</dbReference>
<evidence type="ECO:0000313" key="3">
    <source>
        <dbReference type="EMBL" id="MCL1630879.1"/>
    </source>
</evidence>
<dbReference type="PANTHER" id="PTHR43022:SF1">
    <property type="entry name" value="PROTEIN SMF"/>
    <property type="match status" value="1"/>
</dbReference>
<comment type="similarity">
    <text evidence="1">Belongs to the DprA/Smf family.</text>
</comment>
<dbReference type="Proteomes" id="UP001203004">
    <property type="component" value="Unassembled WGS sequence"/>
</dbReference>
<accession>A0ABT0M7Q5</accession>
<dbReference type="PANTHER" id="PTHR43022">
    <property type="entry name" value="PROTEIN SMF"/>
    <property type="match status" value="1"/>
</dbReference>
<comment type="caution">
    <text evidence="3">The sequence shown here is derived from an EMBL/GenBank/DDBJ whole genome shotgun (WGS) entry which is preliminary data.</text>
</comment>
<keyword evidence="4" id="KW-1185">Reference proteome</keyword>
<organism evidence="3 4">
    <name type="scientific">Sporolactobacillus mangiferae</name>
    <dbReference type="NCBI Taxonomy" id="2940498"/>
    <lineage>
        <taxon>Bacteria</taxon>
        <taxon>Bacillati</taxon>
        <taxon>Bacillota</taxon>
        <taxon>Bacilli</taxon>
        <taxon>Bacillales</taxon>
        <taxon>Sporolactobacillaceae</taxon>
        <taxon>Sporolactobacillus</taxon>
    </lineage>
</organism>
<protein>
    <submittedName>
        <fullName evidence="3">DNA-processing protein DprA</fullName>
    </submittedName>
</protein>
<evidence type="ECO:0000313" key="4">
    <source>
        <dbReference type="Proteomes" id="UP001203004"/>
    </source>
</evidence>